<organism evidence="2 3">
    <name type="scientific">Fusarium oligoseptatum</name>
    <dbReference type="NCBI Taxonomy" id="2604345"/>
    <lineage>
        <taxon>Eukaryota</taxon>
        <taxon>Fungi</taxon>
        <taxon>Dikarya</taxon>
        <taxon>Ascomycota</taxon>
        <taxon>Pezizomycotina</taxon>
        <taxon>Sordariomycetes</taxon>
        <taxon>Hypocreomycetidae</taxon>
        <taxon>Hypocreales</taxon>
        <taxon>Nectriaceae</taxon>
        <taxon>Fusarium</taxon>
        <taxon>Fusarium solani species complex</taxon>
    </lineage>
</organism>
<name>A0A428RSV7_9HYPO</name>
<keyword evidence="1" id="KW-0732">Signal</keyword>
<reference evidence="2 3" key="1">
    <citation type="submission" date="2017-06" db="EMBL/GenBank/DDBJ databases">
        <title>Comparative genomic analysis of Ambrosia Fusariam Clade fungi.</title>
        <authorList>
            <person name="Stajich J.E."/>
            <person name="Carrillo J."/>
            <person name="Kijimoto T."/>
            <person name="Eskalen A."/>
            <person name="O'Donnell K."/>
            <person name="Kasson M."/>
        </authorList>
    </citation>
    <scope>NUCLEOTIDE SEQUENCE [LARGE SCALE GENOMIC DNA]</scope>
    <source>
        <strain evidence="2 3">NRRL62579</strain>
    </source>
</reference>
<evidence type="ECO:0000256" key="1">
    <source>
        <dbReference type="SAM" id="SignalP"/>
    </source>
</evidence>
<accession>A0A428RSV7</accession>
<dbReference type="AlphaFoldDB" id="A0A428RSV7"/>
<feature type="signal peptide" evidence="1">
    <location>
        <begin position="1"/>
        <end position="23"/>
    </location>
</feature>
<protein>
    <recommendedName>
        <fullName evidence="4">Hydrophobin</fullName>
    </recommendedName>
</protein>
<comment type="caution">
    <text evidence="2">The sequence shown here is derived from an EMBL/GenBank/DDBJ whole genome shotgun (WGS) entry which is preliminary data.</text>
</comment>
<proteinExistence type="predicted"/>
<evidence type="ECO:0008006" key="4">
    <source>
        <dbReference type="Google" id="ProtNLM"/>
    </source>
</evidence>
<evidence type="ECO:0000313" key="2">
    <source>
        <dbReference type="EMBL" id="RSL80676.1"/>
    </source>
</evidence>
<gene>
    <name evidence="2" type="ORF">CEP52_017339</name>
</gene>
<dbReference type="Proteomes" id="UP000287144">
    <property type="component" value="Unassembled WGS sequence"/>
</dbReference>
<feature type="chain" id="PRO_5018973135" description="Hydrophobin" evidence="1">
    <location>
        <begin position="24"/>
        <end position="94"/>
    </location>
</feature>
<dbReference type="EMBL" id="NKCK01000514">
    <property type="protein sequence ID" value="RSL80676.1"/>
    <property type="molecule type" value="Genomic_DNA"/>
</dbReference>
<sequence length="94" mass="9722">MKPATLLALPALALAAATPQVEERQFPGLPGLPGILDLLYRLDPTITLNTTCLLGITGILDCAPAINSNLTITPLSVLLGCTGEVAVDILECVL</sequence>
<evidence type="ECO:0000313" key="3">
    <source>
        <dbReference type="Proteomes" id="UP000287144"/>
    </source>
</evidence>
<keyword evidence="3" id="KW-1185">Reference proteome</keyword>